<evidence type="ECO:0000313" key="3">
    <source>
        <dbReference type="EMBL" id="CBK41407.1"/>
    </source>
</evidence>
<evidence type="ECO:0000256" key="1">
    <source>
        <dbReference type="SAM" id="MobiDB-lite"/>
    </source>
</evidence>
<dbReference type="STRING" id="330214.NIDE1672"/>
<dbReference type="InterPro" id="IPR010982">
    <property type="entry name" value="Lambda_DNA-bd_dom_sf"/>
</dbReference>
<dbReference type="GO" id="GO:0003677">
    <property type="term" value="F:DNA binding"/>
    <property type="evidence" value="ECO:0007669"/>
    <property type="project" value="InterPro"/>
</dbReference>
<dbReference type="Gene3D" id="1.10.260.40">
    <property type="entry name" value="lambda repressor-like DNA-binding domains"/>
    <property type="match status" value="1"/>
</dbReference>
<dbReference type="CDD" id="cd00093">
    <property type="entry name" value="HTH_XRE"/>
    <property type="match status" value="1"/>
</dbReference>
<dbReference type="InterPro" id="IPR001387">
    <property type="entry name" value="Cro/C1-type_HTH"/>
</dbReference>
<feature type="domain" description="HTH cro/C1-type" evidence="2">
    <location>
        <begin position="8"/>
        <end position="62"/>
    </location>
</feature>
<dbReference type="KEGG" id="nde:NIDE1672"/>
<dbReference type="HOGENOM" id="CLU_1683378_0_0_0"/>
<feature type="region of interest" description="Disordered" evidence="1">
    <location>
        <begin position="136"/>
        <end position="156"/>
    </location>
</feature>
<dbReference type="PROSITE" id="PS50943">
    <property type="entry name" value="HTH_CROC1"/>
    <property type="match status" value="1"/>
</dbReference>
<dbReference type="SMART" id="SM00530">
    <property type="entry name" value="HTH_XRE"/>
    <property type="match status" value="1"/>
</dbReference>
<evidence type="ECO:0000313" key="4">
    <source>
        <dbReference type="Proteomes" id="UP000001660"/>
    </source>
</evidence>
<proteinExistence type="predicted"/>
<evidence type="ECO:0000259" key="2">
    <source>
        <dbReference type="PROSITE" id="PS50943"/>
    </source>
</evidence>
<organism evidence="3 4">
    <name type="scientific">Nitrospira defluvii</name>
    <dbReference type="NCBI Taxonomy" id="330214"/>
    <lineage>
        <taxon>Bacteria</taxon>
        <taxon>Pseudomonadati</taxon>
        <taxon>Nitrospirota</taxon>
        <taxon>Nitrospiria</taxon>
        <taxon>Nitrospirales</taxon>
        <taxon>Nitrospiraceae</taxon>
        <taxon>Nitrospira</taxon>
    </lineage>
</organism>
<dbReference type="Proteomes" id="UP000001660">
    <property type="component" value="Chromosome"/>
</dbReference>
<dbReference type="OrthoDB" id="9789499at2"/>
<dbReference type="SUPFAM" id="SSF47413">
    <property type="entry name" value="lambda repressor-like DNA-binding domains"/>
    <property type="match status" value="1"/>
</dbReference>
<name>D8PDU8_9BACT</name>
<dbReference type="EMBL" id="FP929003">
    <property type="protein sequence ID" value="CBK41407.1"/>
    <property type="molecule type" value="Genomic_DNA"/>
</dbReference>
<protein>
    <recommendedName>
        <fullName evidence="2">HTH cro/C1-type domain-containing protein</fullName>
    </recommendedName>
</protein>
<reference evidence="3 4" key="1">
    <citation type="journal article" date="2010" name="Proc. Natl. Acad. Sci. U.S.A.">
        <title>A Nitrospira metagenome illuminates the physiology and evolution of globally important nitrite-oxidizing bacteria.</title>
        <authorList>
            <person name="Lucker S."/>
            <person name="Wagner M."/>
            <person name="Maixner F."/>
            <person name="Pelletier E."/>
            <person name="Koch H."/>
            <person name="Vacherie B."/>
            <person name="Rattei T."/>
            <person name="Sinninghe Damste J."/>
            <person name="Spieck E."/>
            <person name="Le Paslier D."/>
            <person name="Daims H."/>
        </authorList>
    </citation>
    <scope>NUCLEOTIDE SEQUENCE [LARGE SCALE GENOMIC DNA]</scope>
</reference>
<accession>D8PDU8</accession>
<gene>
    <name evidence="3" type="ORF">NIDE1672</name>
</gene>
<dbReference type="Pfam" id="PF01381">
    <property type="entry name" value="HTH_3"/>
    <property type="match status" value="1"/>
</dbReference>
<sequence length="156" mass="16871">MPNVGTFIRAWRISQKCSEQALAERAGIAASALEALESEQADPQASTLEALAGALKIPLPWLFIHPTDLDLLCKEDDEEPAPLSTLTGADPVLERILVAAGHDRSLYVLLTALMQSGDPKLLRAAEVSLRSLVKQSKQATVPWQSRPPGHFEPPSD</sequence>
<dbReference type="AlphaFoldDB" id="D8PDU8"/>
<dbReference type="eggNOG" id="COG1396">
    <property type="taxonomic scope" value="Bacteria"/>
</dbReference>
<keyword evidence="4" id="KW-1185">Reference proteome</keyword>